<protein>
    <submittedName>
        <fullName evidence="2">Uncharacterized protein</fullName>
    </submittedName>
</protein>
<sequence>MLEVFNSRDTGFQQRLEEFLQKKKTGELKYIGKITYDTEVKRNYDAAEDAAESADQSSEPKTESKITDSNNVKLESSDPPNTNSDSQGSGVEGNNEEPRQNLNDFQGNPNSDDQETPEAEVTNNQSKGLTEYHAFRRIKALSIAAILNVLGYPKDHINKLFVASGYKVHKLLNKKPTKIPKTDDLLPLLNNLKVKDAERFNLYESLESMFLYAEWKRRLLLKNDKEIFNRTLILGDVIKCCIQTKITIVTIEPKTYQFKLDIECLAFEAEFDTETYLWNEIRDMSV</sequence>
<evidence type="ECO:0000313" key="2">
    <source>
        <dbReference type="EMBL" id="CAE0437757.1"/>
    </source>
</evidence>
<gene>
    <name evidence="2" type="ORF">ASTO00021_LOCUS8014</name>
</gene>
<accession>A0A7S3LQC0</accession>
<name>A0A7S3LQC0_9STRA</name>
<feature type="compositionally biased region" description="Polar residues" evidence="1">
    <location>
        <begin position="67"/>
        <end position="89"/>
    </location>
</feature>
<feature type="compositionally biased region" description="Polar residues" evidence="1">
    <location>
        <begin position="100"/>
        <end position="111"/>
    </location>
</feature>
<dbReference type="AlphaFoldDB" id="A0A7S3LQC0"/>
<proteinExistence type="predicted"/>
<dbReference type="EMBL" id="HBIN01010706">
    <property type="protein sequence ID" value="CAE0437757.1"/>
    <property type="molecule type" value="Transcribed_RNA"/>
</dbReference>
<feature type="region of interest" description="Disordered" evidence="1">
    <location>
        <begin position="47"/>
        <end position="125"/>
    </location>
</feature>
<organism evidence="2">
    <name type="scientific">Aplanochytrium stocchinoi</name>
    <dbReference type="NCBI Taxonomy" id="215587"/>
    <lineage>
        <taxon>Eukaryota</taxon>
        <taxon>Sar</taxon>
        <taxon>Stramenopiles</taxon>
        <taxon>Bigyra</taxon>
        <taxon>Labyrinthulomycetes</taxon>
        <taxon>Thraustochytrida</taxon>
        <taxon>Thraustochytriidae</taxon>
        <taxon>Aplanochytrium</taxon>
    </lineage>
</organism>
<reference evidence="2" key="1">
    <citation type="submission" date="2021-01" db="EMBL/GenBank/DDBJ databases">
        <authorList>
            <person name="Corre E."/>
            <person name="Pelletier E."/>
            <person name="Niang G."/>
            <person name="Scheremetjew M."/>
            <person name="Finn R."/>
            <person name="Kale V."/>
            <person name="Holt S."/>
            <person name="Cochrane G."/>
            <person name="Meng A."/>
            <person name="Brown T."/>
            <person name="Cohen L."/>
        </authorList>
    </citation>
    <scope>NUCLEOTIDE SEQUENCE</scope>
    <source>
        <strain evidence="2">GSBS06</strain>
    </source>
</reference>
<evidence type="ECO:0000256" key="1">
    <source>
        <dbReference type="SAM" id="MobiDB-lite"/>
    </source>
</evidence>